<dbReference type="SUPFAM" id="SSF52402">
    <property type="entry name" value="Adenine nucleotide alpha hydrolases-like"/>
    <property type="match status" value="2"/>
</dbReference>
<evidence type="ECO:0000259" key="2">
    <source>
        <dbReference type="Pfam" id="PF00582"/>
    </source>
</evidence>
<feature type="domain" description="UspA" evidence="2">
    <location>
        <begin position="1"/>
        <end position="139"/>
    </location>
</feature>
<name>A0A6F8ZDR7_9FIRM</name>
<proteinExistence type="inferred from homology"/>
<dbReference type="InterPro" id="IPR014729">
    <property type="entry name" value="Rossmann-like_a/b/a_fold"/>
</dbReference>
<dbReference type="PANTHER" id="PTHR46268">
    <property type="entry name" value="STRESS RESPONSE PROTEIN NHAX"/>
    <property type="match status" value="1"/>
</dbReference>
<dbReference type="KEGG" id="hfv:R50_0389"/>
<evidence type="ECO:0000256" key="1">
    <source>
        <dbReference type="ARBA" id="ARBA00008791"/>
    </source>
</evidence>
<dbReference type="Gene3D" id="3.40.50.620">
    <property type="entry name" value="HUPs"/>
    <property type="match status" value="1"/>
</dbReference>
<gene>
    <name evidence="3" type="ORF">R50_0389</name>
</gene>
<dbReference type="PRINTS" id="PR01438">
    <property type="entry name" value="UNVRSLSTRESS"/>
</dbReference>
<dbReference type="AlphaFoldDB" id="A0A6F8ZDR7"/>
<dbReference type="Proteomes" id="UP000503399">
    <property type="component" value="Chromosome"/>
</dbReference>
<protein>
    <submittedName>
        <fullName evidence="3">Universal stress protein</fullName>
    </submittedName>
</protein>
<dbReference type="PANTHER" id="PTHR46268:SF15">
    <property type="entry name" value="UNIVERSAL STRESS PROTEIN HP_0031"/>
    <property type="match status" value="1"/>
</dbReference>
<dbReference type="InterPro" id="IPR006015">
    <property type="entry name" value="Universal_stress_UspA"/>
</dbReference>
<sequence length="279" mass="29405">MFKSLLLPTDGSPAAEVAVRYGLDLAKALGGRVTLLTAVDLSPYVLDGGEGYLPELLEELTAEARDTLERAKALAAQAGVEAEAKLVQDRAVGSICREAAGHDLIVLGSHGRGGLVGLILGSVAWGVVRQGKVPLLLVRPDHQWTGAPRSFLLPVDGSPPSVRAVDRGLELAKALGAEVTFLHVLPPAHTRARTRWQEAVRETGRKALEAAMAAATAAGVPAHTRQEDGQPADVILQRSGDYDLLVMGTHGRGVSELWLGSVTQHVVVQASHPVLVVRP</sequence>
<evidence type="ECO:0000313" key="4">
    <source>
        <dbReference type="Proteomes" id="UP000503399"/>
    </source>
</evidence>
<feature type="domain" description="UspA" evidence="2">
    <location>
        <begin position="150"/>
        <end position="278"/>
    </location>
</feature>
<accession>A0A6F8ZDR7</accession>
<comment type="similarity">
    <text evidence="1">Belongs to the universal stress protein A family.</text>
</comment>
<organism evidence="3 4">
    <name type="scientific">Candidatus Hydrogenisulfobacillus filiaventi</name>
    <dbReference type="NCBI Taxonomy" id="2707344"/>
    <lineage>
        <taxon>Bacteria</taxon>
        <taxon>Bacillati</taxon>
        <taxon>Bacillota</taxon>
        <taxon>Clostridia</taxon>
        <taxon>Eubacteriales</taxon>
        <taxon>Clostridiales Family XVII. Incertae Sedis</taxon>
        <taxon>Candidatus Hydrogenisulfobacillus</taxon>
    </lineage>
</organism>
<dbReference type="EMBL" id="LR778114">
    <property type="protein sequence ID" value="CAB1127895.1"/>
    <property type="molecule type" value="Genomic_DNA"/>
</dbReference>
<dbReference type="Gene3D" id="3.40.50.12370">
    <property type="match status" value="1"/>
</dbReference>
<dbReference type="InterPro" id="IPR006016">
    <property type="entry name" value="UspA"/>
</dbReference>
<reference evidence="3 4" key="1">
    <citation type="submission" date="2020-02" db="EMBL/GenBank/DDBJ databases">
        <authorList>
            <person name="Hogendoorn C."/>
        </authorList>
    </citation>
    <scope>NUCLEOTIDE SEQUENCE [LARGE SCALE GENOMIC DNA]</scope>
    <source>
        <strain evidence="3">R501</strain>
    </source>
</reference>
<keyword evidence="4" id="KW-1185">Reference proteome</keyword>
<dbReference type="Pfam" id="PF00582">
    <property type="entry name" value="Usp"/>
    <property type="match status" value="2"/>
</dbReference>
<dbReference type="CDD" id="cd00293">
    <property type="entry name" value="USP-like"/>
    <property type="match status" value="2"/>
</dbReference>
<evidence type="ECO:0000313" key="3">
    <source>
        <dbReference type="EMBL" id="CAB1127895.1"/>
    </source>
</evidence>